<feature type="non-terminal residue" evidence="2">
    <location>
        <position position="79"/>
    </location>
</feature>
<feature type="non-terminal residue" evidence="2">
    <location>
        <position position="1"/>
    </location>
</feature>
<protein>
    <submittedName>
        <fullName evidence="2">Uncharacterized protein</fullName>
    </submittedName>
</protein>
<proteinExistence type="predicted"/>
<feature type="compositionally biased region" description="Basic and acidic residues" evidence="1">
    <location>
        <begin position="48"/>
        <end position="70"/>
    </location>
</feature>
<keyword evidence="3" id="KW-1185">Reference proteome</keyword>
<feature type="region of interest" description="Disordered" evidence="1">
    <location>
        <begin position="45"/>
        <end position="79"/>
    </location>
</feature>
<evidence type="ECO:0000313" key="2">
    <source>
        <dbReference type="EMBL" id="KAF9936238.1"/>
    </source>
</evidence>
<accession>A0A9P6IP69</accession>
<comment type="caution">
    <text evidence="2">The sequence shown here is derived from an EMBL/GenBank/DDBJ whole genome shotgun (WGS) entry which is preliminary data.</text>
</comment>
<organism evidence="2 3">
    <name type="scientific">Mortierella alpina</name>
    <name type="common">Oleaginous fungus</name>
    <name type="synonym">Mortierella renispora</name>
    <dbReference type="NCBI Taxonomy" id="64518"/>
    <lineage>
        <taxon>Eukaryota</taxon>
        <taxon>Fungi</taxon>
        <taxon>Fungi incertae sedis</taxon>
        <taxon>Mucoromycota</taxon>
        <taxon>Mortierellomycotina</taxon>
        <taxon>Mortierellomycetes</taxon>
        <taxon>Mortierellales</taxon>
        <taxon>Mortierellaceae</taxon>
        <taxon>Mortierella</taxon>
    </lineage>
</organism>
<name>A0A9P6IP69_MORAP</name>
<dbReference type="EMBL" id="JAAAHY010003947">
    <property type="protein sequence ID" value="KAF9936238.1"/>
    <property type="molecule type" value="Genomic_DNA"/>
</dbReference>
<evidence type="ECO:0000256" key="1">
    <source>
        <dbReference type="SAM" id="MobiDB-lite"/>
    </source>
</evidence>
<dbReference type="Proteomes" id="UP000738359">
    <property type="component" value="Unassembled WGS sequence"/>
</dbReference>
<dbReference type="AlphaFoldDB" id="A0A9P6IP69"/>
<sequence length="79" mass="9020">CYYSPLLQRLQKDSSLENGFRVGVSLGRLILETFGEQCVVHCDGQPTQEKEKAHRERQDKRDKAKAKLDKNLSSIDARS</sequence>
<reference evidence="2" key="1">
    <citation type="journal article" date="2020" name="Fungal Divers.">
        <title>Resolving the Mortierellaceae phylogeny through synthesis of multi-gene phylogenetics and phylogenomics.</title>
        <authorList>
            <person name="Vandepol N."/>
            <person name="Liber J."/>
            <person name="Desiro A."/>
            <person name="Na H."/>
            <person name="Kennedy M."/>
            <person name="Barry K."/>
            <person name="Grigoriev I.V."/>
            <person name="Miller A.N."/>
            <person name="O'Donnell K."/>
            <person name="Stajich J.E."/>
            <person name="Bonito G."/>
        </authorList>
    </citation>
    <scope>NUCLEOTIDE SEQUENCE</scope>
    <source>
        <strain evidence="2">CK1249</strain>
    </source>
</reference>
<gene>
    <name evidence="2" type="ORF">BGZ70_006807</name>
</gene>
<evidence type="ECO:0000313" key="3">
    <source>
        <dbReference type="Proteomes" id="UP000738359"/>
    </source>
</evidence>